<dbReference type="EMBL" id="JAHLOQ010000006">
    <property type="protein sequence ID" value="MBU5335549.1"/>
    <property type="molecule type" value="Genomic_DNA"/>
</dbReference>
<dbReference type="InterPro" id="IPR001226">
    <property type="entry name" value="Flavodoxin_CS"/>
</dbReference>
<protein>
    <submittedName>
        <fullName evidence="1">Flavodoxin domain-containing protein</fullName>
    </submittedName>
</protein>
<accession>A0ABS6DVA8</accession>
<keyword evidence="2" id="KW-1185">Reference proteome</keyword>
<proteinExistence type="predicted"/>
<sequence length="169" mass="18949">MEAIVYTSNTGTTKEYAKLLGKKLSLPVYSIDEAKGKVEFGSKIIYLGWIMASGIKGYKKALKDYDIRAIGAVGMGKTGTQEREVRTKNSIPALTPVFTLQGGFDIKKLHGIYKLMMKIMVKIAGKGLSNKQDRTEEEDQMLDMMLNGGKYVSEKNLESFLDWYERGEE</sequence>
<dbReference type="PROSITE" id="PS00201">
    <property type="entry name" value="FLAVODOXIN"/>
    <property type="match status" value="1"/>
</dbReference>
<dbReference type="RefSeq" id="WP_216568689.1">
    <property type="nucleotide sequence ID" value="NZ_JAHLOQ010000006.1"/>
</dbReference>
<gene>
    <name evidence="1" type="ORF">KQI20_03760</name>
</gene>
<evidence type="ECO:0000313" key="2">
    <source>
        <dbReference type="Proteomes" id="UP001196301"/>
    </source>
</evidence>
<name>A0ABS6DVA8_9FIRM</name>
<evidence type="ECO:0000313" key="1">
    <source>
        <dbReference type="EMBL" id="MBU5335549.1"/>
    </source>
</evidence>
<comment type="caution">
    <text evidence="1">The sequence shown here is derived from an EMBL/GenBank/DDBJ whole genome shotgun (WGS) entry which is preliminary data.</text>
</comment>
<organism evidence="1 2">
    <name type="scientific">Intestinibacter bartlettii</name>
    <dbReference type="NCBI Taxonomy" id="261299"/>
    <lineage>
        <taxon>Bacteria</taxon>
        <taxon>Bacillati</taxon>
        <taxon>Bacillota</taxon>
        <taxon>Clostridia</taxon>
        <taxon>Peptostreptococcales</taxon>
        <taxon>Peptostreptococcaceae</taxon>
        <taxon>Intestinibacter</taxon>
    </lineage>
</organism>
<dbReference type="Proteomes" id="UP001196301">
    <property type="component" value="Unassembled WGS sequence"/>
</dbReference>
<reference evidence="1 2" key="1">
    <citation type="submission" date="2021-06" db="EMBL/GenBank/DDBJ databases">
        <authorList>
            <person name="Sun Q."/>
            <person name="Li D."/>
        </authorList>
    </citation>
    <scope>NUCLEOTIDE SEQUENCE [LARGE SCALE GENOMIC DNA]</scope>
    <source>
        <strain evidence="1 2">N19</strain>
    </source>
</reference>